<organism evidence="2 3">
    <name type="scientific">Suillus subaureus</name>
    <dbReference type="NCBI Taxonomy" id="48587"/>
    <lineage>
        <taxon>Eukaryota</taxon>
        <taxon>Fungi</taxon>
        <taxon>Dikarya</taxon>
        <taxon>Basidiomycota</taxon>
        <taxon>Agaricomycotina</taxon>
        <taxon>Agaricomycetes</taxon>
        <taxon>Agaricomycetidae</taxon>
        <taxon>Boletales</taxon>
        <taxon>Suillineae</taxon>
        <taxon>Suillaceae</taxon>
        <taxon>Suillus</taxon>
    </lineage>
</organism>
<dbReference type="AlphaFoldDB" id="A0A9P7JKR5"/>
<feature type="non-terminal residue" evidence="2">
    <location>
        <position position="76"/>
    </location>
</feature>
<gene>
    <name evidence="1" type="ORF">BJ212DRAFT_1233300</name>
    <name evidence="2" type="ORF">BJ212DRAFT_1239194</name>
</gene>
<evidence type="ECO:0000313" key="1">
    <source>
        <dbReference type="EMBL" id="KAG1800072.1"/>
    </source>
</evidence>
<sequence>QLDQYWKIEHTNTFLDLKAAITARLMLQAPRYNNSIFIVTSDGCMLQTRCIEGFAAVLSQRVKVQTPTGKWVKCIH</sequence>
<dbReference type="OrthoDB" id="2662456at2759"/>
<dbReference type="GeneID" id="64623532"/>
<reference evidence="2" key="1">
    <citation type="journal article" date="2020" name="New Phytol.">
        <title>Comparative genomics reveals dynamic genome evolution in host specialist ectomycorrhizal fungi.</title>
        <authorList>
            <person name="Lofgren L.A."/>
            <person name="Nguyen N.H."/>
            <person name="Vilgalys R."/>
            <person name="Ruytinx J."/>
            <person name="Liao H.L."/>
            <person name="Branco S."/>
            <person name="Kuo A."/>
            <person name="LaButti K."/>
            <person name="Lipzen A."/>
            <person name="Andreopoulos W."/>
            <person name="Pangilinan J."/>
            <person name="Riley R."/>
            <person name="Hundley H."/>
            <person name="Na H."/>
            <person name="Barry K."/>
            <person name="Grigoriev I.V."/>
            <person name="Stajich J.E."/>
            <person name="Kennedy P.G."/>
        </authorList>
    </citation>
    <scope>NUCLEOTIDE SEQUENCE</scope>
    <source>
        <strain evidence="2">MN1</strain>
    </source>
</reference>
<accession>A0A9P7JKR5</accession>
<dbReference type="Proteomes" id="UP000807769">
    <property type="component" value="Unassembled WGS sequence"/>
</dbReference>
<dbReference type="EMBL" id="JABBWG010000123">
    <property type="protein sequence ID" value="KAG1800072.1"/>
    <property type="molecule type" value="Genomic_DNA"/>
</dbReference>
<proteinExistence type="predicted"/>
<evidence type="ECO:0000313" key="2">
    <source>
        <dbReference type="EMBL" id="KAG1827489.1"/>
    </source>
</evidence>
<evidence type="ECO:0000313" key="3">
    <source>
        <dbReference type="Proteomes" id="UP000807769"/>
    </source>
</evidence>
<dbReference type="RefSeq" id="XP_041185830.1">
    <property type="nucleotide sequence ID" value="XM_041329515.1"/>
</dbReference>
<protein>
    <submittedName>
        <fullName evidence="2">Uncharacterized protein</fullName>
    </submittedName>
</protein>
<comment type="caution">
    <text evidence="2">The sequence shown here is derived from an EMBL/GenBank/DDBJ whole genome shotgun (WGS) entry which is preliminary data.</text>
</comment>
<name>A0A9P7JKR5_9AGAM</name>
<dbReference type="EMBL" id="JABBWG010000001">
    <property type="protein sequence ID" value="KAG1827489.1"/>
    <property type="molecule type" value="Genomic_DNA"/>
</dbReference>
<keyword evidence="3" id="KW-1185">Reference proteome</keyword>
<feature type="non-terminal residue" evidence="2">
    <location>
        <position position="1"/>
    </location>
</feature>